<proteinExistence type="predicted"/>
<dbReference type="SUPFAM" id="SSF56672">
    <property type="entry name" value="DNA/RNA polymerases"/>
    <property type="match status" value="1"/>
</dbReference>
<dbReference type="PaxDb" id="67767-A0A0J7K8Y9"/>
<evidence type="ECO:0000259" key="3">
    <source>
        <dbReference type="PROSITE" id="PS50878"/>
    </source>
</evidence>
<comment type="caution">
    <text evidence="4">The sequence shown here is derived from an EMBL/GenBank/DDBJ whole genome shotgun (WGS) entry which is preliminary data.</text>
</comment>
<keyword evidence="5" id="KW-1185">Reference proteome</keyword>
<dbReference type="InterPro" id="IPR043502">
    <property type="entry name" value="DNA/RNA_pol_sf"/>
</dbReference>
<dbReference type="InterPro" id="IPR000477">
    <property type="entry name" value="RT_dom"/>
</dbReference>
<dbReference type="AlphaFoldDB" id="A0A0J7K8Y9"/>
<dbReference type="PROSITE" id="PS50878">
    <property type="entry name" value="RT_POL"/>
    <property type="match status" value="1"/>
</dbReference>
<keyword evidence="4" id="KW-0548">Nucleotidyltransferase</keyword>
<dbReference type="Pfam" id="PF00078">
    <property type="entry name" value="RVT_1"/>
    <property type="match status" value="1"/>
</dbReference>
<gene>
    <name evidence="4" type="ORF">RF55_14004</name>
</gene>
<keyword evidence="4" id="KW-0808">Transferase</keyword>
<reference evidence="4 5" key="1">
    <citation type="submission" date="2015-04" db="EMBL/GenBank/DDBJ databases">
        <title>Lasius niger genome sequencing.</title>
        <authorList>
            <person name="Konorov E.A."/>
            <person name="Nikitin M.A."/>
            <person name="Kirill M.V."/>
            <person name="Chang P."/>
        </authorList>
    </citation>
    <scope>NUCLEOTIDE SEQUENCE [LARGE SCALE GENOMIC DNA]</scope>
    <source>
        <tissue evidence="4">Whole</tissue>
    </source>
</reference>
<sequence length="582" mass="66330">MRKSLTTGNRDRQGSTSSTGSTPGTSGNTSKPGMDTKIDWLINMIKEMRDVMACKDKIKKLIKDIVREELFDFRRELEELKRSMQENTEKSVDKVQKSFSAVVKEKKNENVIIVKPKKQQTSEDTKKQVKEKVDISSLAVGIAKLRKGVNGSVILGCESSGEIEKLKASVHDKLGDDFNIMVPKKIKPKIKIINVGVDEMNMDDANLLDIIKKQNVFNEEREGFDIKLIKRINKENKCKDKSLVNIESIYNVEDRDIMENFSIIDSNKLEQIVMRLPNKKGTDEGITSNILKIALGVVKKEYVELINNSLNGGLCLDGWKTSTIIPIPKIAKPKKASEYRPINILPIYEKVLELVIKVQLENYLEKNNVLTDHQSGFRSNHSCETAIQMVIDDWKLLVSKGKMIGVVFMDLKRAFETVDRDRLVEKLYQYGIRGVALEWLRSYLSNRKQQVKFQNKYSKSIATKYGVPQGSVLGPLLFIVYINDIVKACTNECNIKMFADDTLLYVVVNGILPKQLRNKLDFVKEMSVSRTRQADNIVIQLRKTSSAQKSLFYEGVKMYNHGCKNNWMECIRGEVKPEKLAI</sequence>
<protein>
    <submittedName>
        <fullName evidence="4">Rna-directed dna polymerase from mobile element jockey-like protein</fullName>
    </submittedName>
</protein>
<evidence type="ECO:0000256" key="2">
    <source>
        <dbReference type="SAM" id="MobiDB-lite"/>
    </source>
</evidence>
<feature type="coiled-coil region" evidence="1">
    <location>
        <begin position="63"/>
        <end position="90"/>
    </location>
</feature>
<dbReference type="PANTHER" id="PTHR33332">
    <property type="entry name" value="REVERSE TRANSCRIPTASE DOMAIN-CONTAINING PROTEIN"/>
    <property type="match status" value="1"/>
</dbReference>
<dbReference type="GO" id="GO:0003964">
    <property type="term" value="F:RNA-directed DNA polymerase activity"/>
    <property type="evidence" value="ECO:0007669"/>
    <property type="project" value="UniProtKB-KW"/>
</dbReference>
<dbReference type="Proteomes" id="UP000036403">
    <property type="component" value="Unassembled WGS sequence"/>
</dbReference>
<keyword evidence="4" id="KW-0695">RNA-directed DNA polymerase</keyword>
<dbReference type="EMBL" id="LBMM01011337">
    <property type="protein sequence ID" value="KMQ86893.1"/>
    <property type="molecule type" value="Genomic_DNA"/>
</dbReference>
<evidence type="ECO:0000313" key="5">
    <source>
        <dbReference type="Proteomes" id="UP000036403"/>
    </source>
</evidence>
<dbReference type="OrthoDB" id="7700848at2759"/>
<accession>A0A0J7K8Y9</accession>
<feature type="region of interest" description="Disordered" evidence="2">
    <location>
        <begin position="1"/>
        <end position="35"/>
    </location>
</feature>
<dbReference type="CDD" id="cd01650">
    <property type="entry name" value="RT_nLTR_like"/>
    <property type="match status" value="1"/>
</dbReference>
<name>A0A0J7K8Y9_LASNI</name>
<feature type="domain" description="Reverse transcriptase" evidence="3">
    <location>
        <begin position="308"/>
        <end position="558"/>
    </location>
</feature>
<organism evidence="4 5">
    <name type="scientific">Lasius niger</name>
    <name type="common">Black garden ant</name>
    <dbReference type="NCBI Taxonomy" id="67767"/>
    <lineage>
        <taxon>Eukaryota</taxon>
        <taxon>Metazoa</taxon>
        <taxon>Ecdysozoa</taxon>
        <taxon>Arthropoda</taxon>
        <taxon>Hexapoda</taxon>
        <taxon>Insecta</taxon>
        <taxon>Pterygota</taxon>
        <taxon>Neoptera</taxon>
        <taxon>Endopterygota</taxon>
        <taxon>Hymenoptera</taxon>
        <taxon>Apocrita</taxon>
        <taxon>Aculeata</taxon>
        <taxon>Formicoidea</taxon>
        <taxon>Formicidae</taxon>
        <taxon>Formicinae</taxon>
        <taxon>Lasius</taxon>
        <taxon>Lasius</taxon>
    </lineage>
</organism>
<evidence type="ECO:0000313" key="4">
    <source>
        <dbReference type="EMBL" id="KMQ86893.1"/>
    </source>
</evidence>
<dbReference type="STRING" id="67767.A0A0J7K8Y9"/>
<evidence type="ECO:0000256" key="1">
    <source>
        <dbReference type="SAM" id="Coils"/>
    </source>
</evidence>
<keyword evidence="1" id="KW-0175">Coiled coil</keyword>
<feature type="compositionally biased region" description="Low complexity" evidence="2">
    <location>
        <begin position="14"/>
        <end position="33"/>
    </location>
</feature>